<feature type="non-terminal residue" evidence="3">
    <location>
        <position position="1"/>
    </location>
</feature>
<reference evidence="3" key="1">
    <citation type="submission" date="2025-08" db="UniProtKB">
        <authorList>
            <consortium name="RefSeq"/>
        </authorList>
    </citation>
    <scope>IDENTIFICATION</scope>
</reference>
<dbReference type="AlphaFoldDB" id="A0A6P3YA03"/>
<dbReference type="SMART" id="SM00829">
    <property type="entry name" value="PKS_ER"/>
    <property type="match status" value="1"/>
</dbReference>
<dbReference type="SUPFAM" id="SSF50129">
    <property type="entry name" value="GroES-like"/>
    <property type="match status" value="1"/>
</dbReference>
<name>A0A6P3YA03_DINQU</name>
<evidence type="ECO:0000313" key="3">
    <source>
        <dbReference type="RefSeq" id="XP_014487238.1"/>
    </source>
</evidence>
<dbReference type="OrthoDB" id="7553757at2759"/>
<dbReference type="GO" id="GO:0016491">
    <property type="term" value="F:oxidoreductase activity"/>
    <property type="evidence" value="ECO:0007669"/>
    <property type="project" value="InterPro"/>
</dbReference>
<dbReference type="InterPro" id="IPR011032">
    <property type="entry name" value="GroES-like_sf"/>
</dbReference>
<dbReference type="GeneID" id="106751014"/>
<evidence type="ECO:0000259" key="1">
    <source>
        <dbReference type="SMART" id="SM00829"/>
    </source>
</evidence>
<dbReference type="Gene3D" id="3.40.50.720">
    <property type="entry name" value="NAD(P)-binding Rossmann-like Domain"/>
    <property type="match status" value="1"/>
</dbReference>
<dbReference type="Proteomes" id="UP000515204">
    <property type="component" value="Unplaced"/>
</dbReference>
<dbReference type="KEGG" id="dqu:106751014"/>
<organism evidence="2 3">
    <name type="scientific">Dinoponera quadriceps</name>
    <name type="common">South American ant</name>
    <dbReference type="NCBI Taxonomy" id="609295"/>
    <lineage>
        <taxon>Eukaryota</taxon>
        <taxon>Metazoa</taxon>
        <taxon>Ecdysozoa</taxon>
        <taxon>Arthropoda</taxon>
        <taxon>Hexapoda</taxon>
        <taxon>Insecta</taxon>
        <taxon>Pterygota</taxon>
        <taxon>Neoptera</taxon>
        <taxon>Endopterygota</taxon>
        <taxon>Hymenoptera</taxon>
        <taxon>Apocrita</taxon>
        <taxon>Aculeata</taxon>
        <taxon>Formicoidea</taxon>
        <taxon>Formicidae</taxon>
        <taxon>Ponerinae</taxon>
        <taxon>Ponerini</taxon>
        <taxon>Dinoponera</taxon>
    </lineage>
</organism>
<keyword evidence="2" id="KW-1185">Reference proteome</keyword>
<gene>
    <name evidence="3" type="primary">LOC106751014</name>
</gene>
<proteinExistence type="predicted"/>
<sequence length="157" mass="17763">PGRIWGSYRHFALSLPEPRPVQCGYVVQRIPGDLSTFRWVEGRASPKIKPENLIRIVYAALNFRDVMIATGKLALDPSASIKRNVDSLLGFEFVGFDENGQRIMGICPDRRKEENCSELCVQGLRNSIIKPLPRKVFKITEVEDAFRYMATGKHVGK</sequence>
<evidence type="ECO:0000313" key="2">
    <source>
        <dbReference type="Proteomes" id="UP000515204"/>
    </source>
</evidence>
<dbReference type="Gene3D" id="3.90.180.10">
    <property type="entry name" value="Medium-chain alcohol dehydrogenases, catalytic domain"/>
    <property type="match status" value="2"/>
</dbReference>
<accession>A0A6P3YA03</accession>
<feature type="domain" description="Enoyl reductase (ER)" evidence="1">
    <location>
        <begin position="32"/>
        <end position="157"/>
    </location>
</feature>
<dbReference type="RefSeq" id="XP_014487238.1">
    <property type="nucleotide sequence ID" value="XM_014631752.1"/>
</dbReference>
<feature type="non-terminal residue" evidence="3">
    <location>
        <position position="157"/>
    </location>
</feature>
<dbReference type="InterPro" id="IPR020843">
    <property type="entry name" value="ER"/>
</dbReference>
<protein>
    <submittedName>
        <fullName evidence="3">Fatty acid synthase-like</fullName>
    </submittedName>
</protein>